<proteinExistence type="predicted"/>
<dbReference type="Proteomes" id="UP000275368">
    <property type="component" value="Chromosome"/>
</dbReference>
<name>A0A3G9J894_9BACL</name>
<sequence length="54" mass="6081">MRYLGLLDTYKEYLPVTDQDPNIAIKSVNAEPLVLEDSEEAVMEAIRKLQGGDK</sequence>
<evidence type="ECO:0000313" key="2">
    <source>
        <dbReference type="Proteomes" id="UP000275368"/>
    </source>
</evidence>
<dbReference type="KEGG" id="pbk:Back11_06140"/>
<accession>A0A3G9J894</accession>
<protein>
    <submittedName>
        <fullName evidence="1">Uncharacterized protein</fullName>
    </submittedName>
</protein>
<dbReference type="RefSeq" id="WP_164522598.1">
    <property type="nucleotide sequence ID" value="NZ_AP019308.1"/>
</dbReference>
<evidence type="ECO:0000313" key="1">
    <source>
        <dbReference type="EMBL" id="BBH19269.1"/>
    </source>
</evidence>
<gene>
    <name evidence="1" type="ORF">Back11_06140</name>
</gene>
<keyword evidence="2" id="KW-1185">Reference proteome</keyword>
<reference evidence="1 2" key="1">
    <citation type="submission" date="2018-11" db="EMBL/GenBank/DDBJ databases">
        <title>Complete genome sequence of Paenibacillus baekrokdamisoli strain KCTC 33723.</title>
        <authorList>
            <person name="Kang S.W."/>
            <person name="Lee K.C."/>
            <person name="Kim K.K."/>
            <person name="Kim J.S."/>
            <person name="Kim D.S."/>
            <person name="Ko S.H."/>
            <person name="Yang S.H."/>
            <person name="Lee J.S."/>
        </authorList>
    </citation>
    <scope>NUCLEOTIDE SEQUENCE [LARGE SCALE GENOMIC DNA]</scope>
    <source>
        <strain evidence="1 2">KCTC 33723</strain>
    </source>
</reference>
<organism evidence="1 2">
    <name type="scientific">Paenibacillus baekrokdamisoli</name>
    <dbReference type="NCBI Taxonomy" id="1712516"/>
    <lineage>
        <taxon>Bacteria</taxon>
        <taxon>Bacillati</taxon>
        <taxon>Bacillota</taxon>
        <taxon>Bacilli</taxon>
        <taxon>Bacillales</taxon>
        <taxon>Paenibacillaceae</taxon>
        <taxon>Paenibacillus</taxon>
    </lineage>
</organism>
<dbReference type="AlphaFoldDB" id="A0A3G9J894"/>
<dbReference type="EMBL" id="AP019308">
    <property type="protein sequence ID" value="BBH19269.1"/>
    <property type="molecule type" value="Genomic_DNA"/>
</dbReference>